<proteinExistence type="predicted"/>
<dbReference type="EMBL" id="MN739050">
    <property type="protein sequence ID" value="QHS85970.1"/>
    <property type="molecule type" value="Genomic_DNA"/>
</dbReference>
<protein>
    <submittedName>
        <fullName evidence="2">Uncharacterized protein</fullName>
    </submittedName>
</protein>
<evidence type="ECO:0000313" key="2">
    <source>
        <dbReference type="EMBL" id="QHS85970.1"/>
    </source>
</evidence>
<feature type="region of interest" description="Disordered" evidence="1">
    <location>
        <begin position="1"/>
        <end position="37"/>
    </location>
</feature>
<organism evidence="2">
    <name type="scientific">viral metagenome</name>
    <dbReference type="NCBI Taxonomy" id="1070528"/>
    <lineage>
        <taxon>unclassified sequences</taxon>
        <taxon>metagenomes</taxon>
        <taxon>organismal metagenomes</taxon>
    </lineage>
</organism>
<dbReference type="AlphaFoldDB" id="A0A6C0B1Q6"/>
<evidence type="ECO:0000256" key="1">
    <source>
        <dbReference type="SAM" id="MobiDB-lite"/>
    </source>
</evidence>
<accession>A0A6C0B1Q6</accession>
<sequence>MDKSWQGYITALGGQKPPASNLDGGMPFSNTEGGPPTGFVEWKPKSTLKNYDAMNSAWQGVAASEAAAKTIYKAENAPVSK</sequence>
<name>A0A6C0B1Q6_9ZZZZ</name>
<reference evidence="2" key="1">
    <citation type="journal article" date="2020" name="Nature">
        <title>Giant virus diversity and host interactions through global metagenomics.</title>
        <authorList>
            <person name="Schulz F."/>
            <person name="Roux S."/>
            <person name="Paez-Espino D."/>
            <person name="Jungbluth S."/>
            <person name="Walsh D.A."/>
            <person name="Denef V.J."/>
            <person name="McMahon K.D."/>
            <person name="Konstantinidis K.T."/>
            <person name="Eloe-Fadrosh E.A."/>
            <person name="Kyrpides N.C."/>
            <person name="Woyke T."/>
        </authorList>
    </citation>
    <scope>NUCLEOTIDE SEQUENCE</scope>
    <source>
        <strain evidence="2">GVMAG-M-3300009185-7</strain>
    </source>
</reference>